<dbReference type="Gene3D" id="3.50.50.60">
    <property type="entry name" value="FAD/NAD(P)-binding domain"/>
    <property type="match status" value="2"/>
</dbReference>
<keyword evidence="1" id="KW-0285">Flavoprotein</keyword>
<protein>
    <submittedName>
        <fullName evidence="4">Thioredoxin-disulfide reductase</fullName>
    </submittedName>
</protein>
<dbReference type="OrthoDB" id="9806179at2"/>
<dbReference type="Proteomes" id="UP000063781">
    <property type="component" value="Chromosome"/>
</dbReference>
<evidence type="ECO:0000313" key="4">
    <source>
        <dbReference type="EMBL" id="AMC92945.1"/>
    </source>
</evidence>
<dbReference type="GO" id="GO:0016491">
    <property type="term" value="F:oxidoreductase activity"/>
    <property type="evidence" value="ECO:0007669"/>
    <property type="project" value="UniProtKB-KW"/>
</dbReference>
<dbReference type="SUPFAM" id="SSF51905">
    <property type="entry name" value="FAD/NAD(P)-binding domain"/>
    <property type="match status" value="1"/>
</dbReference>
<sequence>MIQTELVVIGKGPAGIQASIYAARAGVDTIVVGKDIGMIENATMIQTFLGYELISGSELISKGIEQTQKMGVPVISDEVVSISHDGSYFRVEAIHETYECLSVLIATGAKRSVSKIHNLNAFMGKGVSTCAECDGFFFKDKKVGVIGHRHYAAHETNTLLKITPNVTLYTNGKDPECEFDERVIINKESIKAVIGDHKVKGLELESGYGELDGVFIALDSASSIDLASKLGALIEHNKICVNANQETTVPGLFAAGDCTPGIQQVAKAVGDGCTAGMNSAVYIRNRKHKIRGS</sequence>
<dbReference type="PANTHER" id="PTHR48105">
    <property type="entry name" value="THIOREDOXIN REDUCTASE 1-RELATED-RELATED"/>
    <property type="match status" value="1"/>
</dbReference>
<dbReference type="InterPro" id="IPR050097">
    <property type="entry name" value="Ferredoxin-NADP_redctase_2"/>
</dbReference>
<organism evidence="4 5">
    <name type="scientific">Erysipelothrix larvae</name>
    <dbReference type="NCBI Taxonomy" id="1514105"/>
    <lineage>
        <taxon>Bacteria</taxon>
        <taxon>Bacillati</taxon>
        <taxon>Bacillota</taxon>
        <taxon>Erysipelotrichia</taxon>
        <taxon>Erysipelotrichales</taxon>
        <taxon>Erysipelotrichaceae</taxon>
        <taxon>Erysipelothrix</taxon>
    </lineage>
</organism>
<evidence type="ECO:0000313" key="5">
    <source>
        <dbReference type="Proteomes" id="UP000063781"/>
    </source>
</evidence>
<evidence type="ECO:0000259" key="3">
    <source>
        <dbReference type="Pfam" id="PF07992"/>
    </source>
</evidence>
<accession>A0A0X8GYW9</accession>
<dbReference type="EMBL" id="CP013213">
    <property type="protein sequence ID" value="AMC92945.1"/>
    <property type="molecule type" value="Genomic_DNA"/>
</dbReference>
<dbReference type="STRING" id="1514105.AOC36_02775"/>
<dbReference type="RefSeq" id="WP_067631185.1">
    <property type="nucleotide sequence ID" value="NZ_CP013213.1"/>
</dbReference>
<evidence type="ECO:0000256" key="2">
    <source>
        <dbReference type="ARBA" id="ARBA00023002"/>
    </source>
</evidence>
<name>A0A0X8GYW9_9FIRM</name>
<dbReference type="InterPro" id="IPR023753">
    <property type="entry name" value="FAD/NAD-binding_dom"/>
</dbReference>
<keyword evidence="5" id="KW-1185">Reference proteome</keyword>
<dbReference type="PRINTS" id="PR00469">
    <property type="entry name" value="PNDRDTASEII"/>
</dbReference>
<feature type="domain" description="FAD/NAD(P)-binding" evidence="3">
    <location>
        <begin position="5"/>
        <end position="272"/>
    </location>
</feature>
<dbReference type="PRINTS" id="PR00368">
    <property type="entry name" value="FADPNR"/>
</dbReference>
<keyword evidence="2" id="KW-0560">Oxidoreductase</keyword>
<dbReference type="KEGG" id="erl:AOC36_02775"/>
<dbReference type="AlphaFoldDB" id="A0A0X8GYW9"/>
<proteinExistence type="predicted"/>
<reference evidence="4 5" key="1">
    <citation type="submission" date="2015-10" db="EMBL/GenBank/DDBJ databases">
        <title>Erysipelothrix larvae sp. LV19 isolated from the larval gut of the rhinoceros beetle, Trypoxylus dichotomus.</title>
        <authorList>
            <person name="Lim S."/>
            <person name="Kim B.-C."/>
        </authorList>
    </citation>
    <scope>NUCLEOTIDE SEQUENCE [LARGE SCALE GENOMIC DNA]</scope>
    <source>
        <strain evidence="4 5">LV19</strain>
    </source>
</reference>
<evidence type="ECO:0000256" key="1">
    <source>
        <dbReference type="ARBA" id="ARBA00022630"/>
    </source>
</evidence>
<gene>
    <name evidence="4" type="ORF">AOC36_02775</name>
</gene>
<dbReference type="Pfam" id="PF07992">
    <property type="entry name" value="Pyr_redox_2"/>
    <property type="match status" value="1"/>
</dbReference>
<dbReference type="InterPro" id="IPR036188">
    <property type="entry name" value="FAD/NAD-bd_sf"/>
</dbReference>